<evidence type="ECO:0000313" key="2">
    <source>
        <dbReference type="EMBL" id="CAL65135.1"/>
    </source>
</evidence>
<name>A0LXP0_CHRFK</name>
<organism evidence="2 3">
    <name type="scientific">Christiangramia forsetii (strain DSM 17595 / CGMCC 1.15422 / KT0803)</name>
    <name type="common">Gramella forsetii</name>
    <dbReference type="NCBI Taxonomy" id="411154"/>
    <lineage>
        <taxon>Bacteria</taxon>
        <taxon>Pseudomonadati</taxon>
        <taxon>Bacteroidota</taxon>
        <taxon>Flavobacteriia</taxon>
        <taxon>Flavobacteriales</taxon>
        <taxon>Flavobacteriaceae</taxon>
        <taxon>Christiangramia</taxon>
    </lineage>
</organism>
<protein>
    <submittedName>
        <fullName evidence="2">Uncharacterized protein</fullName>
    </submittedName>
</protein>
<reference evidence="2 3" key="1">
    <citation type="journal article" date="2006" name="Environ. Microbiol.">
        <title>Whole genome analysis of the marine Bacteroidetes'Gramella forsetii' reveals adaptations to degradation of polymeric organic matter.</title>
        <authorList>
            <person name="Bauer M."/>
            <person name="Kube M."/>
            <person name="Teeling H."/>
            <person name="Richter M."/>
            <person name="Lombardot T."/>
            <person name="Allers E."/>
            <person name="Wuerdemann C.A."/>
            <person name="Quast C."/>
            <person name="Kuhl H."/>
            <person name="Knaust F."/>
            <person name="Woebken D."/>
            <person name="Bischof K."/>
            <person name="Mussmann M."/>
            <person name="Choudhuri J.V."/>
            <person name="Meyer F."/>
            <person name="Reinhardt R."/>
            <person name="Amann R.I."/>
            <person name="Gloeckner F.O."/>
        </authorList>
    </citation>
    <scope>NUCLEOTIDE SEQUENCE [LARGE SCALE GENOMIC DNA]</scope>
    <source>
        <strain evidence="2 3">KT0803</strain>
    </source>
</reference>
<sequence length="55" mass="6744">MLKCGCKFKTKFILHKLFIEILLKKYHPSLFLFILSIFQNKCFYLSFLKHSAFYY</sequence>
<feature type="transmembrane region" description="Helical" evidence="1">
    <location>
        <begin position="30"/>
        <end position="48"/>
    </location>
</feature>
<dbReference type="AlphaFoldDB" id="A0LXP0"/>
<dbReference type="HOGENOM" id="CLU_3025914_0_0_10"/>
<dbReference type="EMBL" id="CU207366">
    <property type="protein sequence ID" value="CAL65135.1"/>
    <property type="molecule type" value="Genomic_DNA"/>
</dbReference>
<proteinExistence type="predicted"/>
<evidence type="ECO:0000256" key="1">
    <source>
        <dbReference type="SAM" id="Phobius"/>
    </source>
</evidence>
<accession>A0LXP0</accession>
<keyword evidence="1" id="KW-0472">Membrane</keyword>
<dbReference type="KEGG" id="gfo:GFO_0146"/>
<keyword evidence="1" id="KW-0812">Transmembrane</keyword>
<dbReference type="Proteomes" id="UP000000755">
    <property type="component" value="Chromosome"/>
</dbReference>
<gene>
    <name evidence="2" type="ordered locus">GFO_0146</name>
</gene>
<keyword evidence="1" id="KW-1133">Transmembrane helix</keyword>
<evidence type="ECO:0000313" key="3">
    <source>
        <dbReference type="Proteomes" id="UP000000755"/>
    </source>
</evidence>